<dbReference type="AlphaFoldDB" id="A0A7J6X417"/>
<dbReference type="EMBL" id="JABWDY010005337">
    <property type="protein sequence ID" value="KAF5204516.1"/>
    <property type="molecule type" value="Genomic_DNA"/>
</dbReference>
<gene>
    <name evidence="2" type="ORF">FRX31_005897</name>
</gene>
<protein>
    <submittedName>
        <fullName evidence="2">Uncharacterized protein</fullName>
    </submittedName>
</protein>
<evidence type="ECO:0000313" key="2">
    <source>
        <dbReference type="EMBL" id="KAF5204516.1"/>
    </source>
</evidence>
<proteinExistence type="predicted"/>
<organism evidence="2 3">
    <name type="scientific">Thalictrum thalictroides</name>
    <name type="common">Rue-anemone</name>
    <name type="synonym">Anemone thalictroides</name>
    <dbReference type="NCBI Taxonomy" id="46969"/>
    <lineage>
        <taxon>Eukaryota</taxon>
        <taxon>Viridiplantae</taxon>
        <taxon>Streptophyta</taxon>
        <taxon>Embryophyta</taxon>
        <taxon>Tracheophyta</taxon>
        <taxon>Spermatophyta</taxon>
        <taxon>Magnoliopsida</taxon>
        <taxon>Ranunculales</taxon>
        <taxon>Ranunculaceae</taxon>
        <taxon>Thalictroideae</taxon>
        <taxon>Thalictrum</taxon>
    </lineage>
</organism>
<evidence type="ECO:0000313" key="3">
    <source>
        <dbReference type="Proteomes" id="UP000554482"/>
    </source>
</evidence>
<evidence type="ECO:0000256" key="1">
    <source>
        <dbReference type="SAM" id="MobiDB-lite"/>
    </source>
</evidence>
<feature type="region of interest" description="Disordered" evidence="1">
    <location>
        <begin position="1"/>
        <end position="20"/>
    </location>
</feature>
<sequence length="74" mass="8240">MVSVASGTCLARGRKHRRSRAAYSRGWLSPNVVGSRHPGFYRWFVNGRVSPQMWWDCNTRGSAGGLSMGESHDT</sequence>
<name>A0A7J6X417_THATH</name>
<comment type="caution">
    <text evidence="2">The sequence shown here is derived from an EMBL/GenBank/DDBJ whole genome shotgun (WGS) entry which is preliminary data.</text>
</comment>
<keyword evidence="3" id="KW-1185">Reference proteome</keyword>
<dbReference type="Proteomes" id="UP000554482">
    <property type="component" value="Unassembled WGS sequence"/>
</dbReference>
<accession>A0A7J6X417</accession>
<reference evidence="2 3" key="1">
    <citation type="submission" date="2020-06" db="EMBL/GenBank/DDBJ databases">
        <title>Transcriptomic and genomic resources for Thalictrum thalictroides and T. hernandezii: Facilitating candidate gene discovery in an emerging model plant lineage.</title>
        <authorList>
            <person name="Arias T."/>
            <person name="Riano-Pachon D.M."/>
            <person name="Di Stilio V.S."/>
        </authorList>
    </citation>
    <scope>NUCLEOTIDE SEQUENCE [LARGE SCALE GENOMIC DNA]</scope>
    <source>
        <strain evidence="3">cv. WT478/WT964</strain>
        <tissue evidence="2">Leaves</tissue>
    </source>
</reference>